<gene>
    <name evidence="4" type="ORF">PHACT_00040</name>
</gene>
<feature type="transmembrane region" description="Helical" evidence="1">
    <location>
        <begin position="196"/>
        <end position="216"/>
    </location>
</feature>
<proteinExistence type="predicted"/>
<dbReference type="InterPro" id="IPR050879">
    <property type="entry name" value="Acyltransferase_3"/>
</dbReference>
<feature type="transmembrane region" description="Helical" evidence="1">
    <location>
        <begin position="346"/>
        <end position="363"/>
    </location>
</feature>
<protein>
    <recommendedName>
        <fullName evidence="6">Acyltransferase</fullName>
    </recommendedName>
</protein>
<dbReference type="STRING" id="1524254.PHACT_00040"/>
<feature type="transmembrane region" description="Helical" evidence="1">
    <location>
        <begin position="12"/>
        <end position="31"/>
    </location>
</feature>
<dbReference type="Pfam" id="PF19040">
    <property type="entry name" value="SGNH"/>
    <property type="match status" value="1"/>
</dbReference>
<feature type="transmembrane region" description="Helical" evidence="1">
    <location>
        <begin position="313"/>
        <end position="334"/>
    </location>
</feature>
<dbReference type="GO" id="GO:0016747">
    <property type="term" value="F:acyltransferase activity, transferring groups other than amino-acyl groups"/>
    <property type="evidence" value="ECO:0007669"/>
    <property type="project" value="InterPro"/>
</dbReference>
<dbReference type="RefSeq" id="WP_070115367.1">
    <property type="nucleotide sequence ID" value="NZ_MASR01000001.1"/>
</dbReference>
<evidence type="ECO:0000256" key="1">
    <source>
        <dbReference type="SAM" id="Phobius"/>
    </source>
</evidence>
<sequence>MAPSADTGFRYDINALRALAVLLVLLFHFRVPGFSGGFIGVDVFFVISGYLMAAVIVTRLQAQTFGLGRFYLARAKRIVPAMAALICTLLVIGWWSLPQSDYRELASNSVYALSFIANIRFQRDAGYFAPASHDNWLLHTWSLAVEAQFYLLLPLLILLVWRFRPGQRPLLLVIATALLISLARSAWLAYNSPDSAFFLLQSRAWQLLSGAAVFLCSQYRFVSIAQRYPRRVSALGLVLILGTAVTVDAATVWPGLFAIAPVVGTALILMIARQSAWMQLAPLHYLGLSSYSIYLWHWPVFVALAFIGMANNVFAIIVGMAVAIGLGLFSWRLIENPTRSSTRPGLVLALIMLGTLTPAILIYQQQGIPGRLAPDVEIAAAEAQNYDSRRGQCLARNGFDFPWCQYGGDDIRAIVIGDSHAGAIFTAVARAAQLATSATDVANPNAGVRASGYNSCATLQDGNSVNNTDGCRAFNQFLRDQMQTLPASIPVIIVNRSSVYPLGSAVAENSDFRRPLVYYQRPQSRPSAQLTEQYSQDLIATACHFAEQRPVYLLRPIPEMQVDVPRTMARRQLLNRPSEVSISRADYQERHAAVWRAQDVAVQQCGVQVLDPTPALCDSERCYGSENGRPLYYDEDHLSEFGNKKLVPVFMGILGDGYGDGGNTF</sequence>
<keyword evidence="1" id="KW-0812">Transmembrane</keyword>
<feature type="transmembrane region" description="Helical" evidence="1">
    <location>
        <begin position="228"/>
        <end position="247"/>
    </location>
</feature>
<feature type="transmembrane region" description="Helical" evidence="1">
    <location>
        <begin position="253"/>
        <end position="271"/>
    </location>
</feature>
<dbReference type="Proteomes" id="UP000175669">
    <property type="component" value="Unassembled WGS sequence"/>
</dbReference>
<evidence type="ECO:0000259" key="3">
    <source>
        <dbReference type="Pfam" id="PF19040"/>
    </source>
</evidence>
<feature type="transmembrane region" description="Helical" evidence="1">
    <location>
        <begin position="170"/>
        <end position="190"/>
    </location>
</feature>
<dbReference type="InterPro" id="IPR043968">
    <property type="entry name" value="SGNH"/>
</dbReference>
<feature type="domain" description="SGNH" evidence="3">
    <location>
        <begin position="398"/>
        <end position="651"/>
    </location>
</feature>
<feature type="domain" description="Acyltransferase 3" evidence="2">
    <location>
        <begin position="11"/>
        <end position="328"/>
    </location>
</feature>
<dbReference type="InterPro" id="IPR002656">
    <property type="entry name" value="Acyl_transf_3_dom"/>
</dbReference>
<organism evidence="4 5">
    <name type="scientific">Pseudohongiella acticola</name>
    <dbReference type="NCBI Taxonomy" id="1524254"/>
    <lineage>
        <taxon>Bacteria</taxon>
        <taxon>Pseudomonadati</taxon>
        <taxon>Pseudomonadota</taxon>
        <taxon>Gammaproteobacteria</taxon>
        <taxon>Pseudomonadales</taxon>
        <taxon>Pseudohongiellaceae</taxon>
        <taxon>Pseudohongiella</taxon>
    </lineage>
</organism>
<evidence type="ECO:0000313" key="5">
    <source>
        <dbReference type="Proteomes" id="UP000175669"/>
    </source>
</evidence>
<dbReference type="Pfam" id="PF01757">
    <property type="entry name" value="Acyl_transf_3"/>
    <property type="match status" value="1"/>
</dbReference>
<feature type="transmembrane region" description="Helical" evidence="1">
    <location>
        <begin position="283"/>
        <end position="307"/>
    </location>
</feature>
<feature type="transmembrane region" description="Helical" evidence="1">
    <location>
        <begin position="78"/>
        <end position="97"/>
    </location>
</feature>
<dbReference type="PANTHER" id="PTHR23028">
    <property type="entry name" value="ACETYLTRANSFERASE"/>
    <property type="match status" value="1"/>
</dbReference>
<evidence type="ECO:0008006" key="6">
    <source>
        <dbReference type="Google" id="ProtNLM"/>
    </source>
</evidence>
<keyword evidence="1" id="KW-1133">Transmembrane helix</keyword>
<dbReference type="GO" id="GO:0009103">
    <property type="term" value="P:lipopolysaccharide biosynthetic process"/>
    <property type="evidence" value="ECO:0007669"/>
    <property type="project" value="TreeGrafter"/>
</dbReference>
<accession>A0A1E8CH32</accession>
<reference evidence="5" key="1">
    <citation type="submission" date="2016-07" db="EMBL/GenBank/DDBJ databases">
        <authorList>
            <person name="Florea S."/>
            <person name="Webb J.S."/>
            <person name="Jaromczyk J."/>
            <person name="Schardl C.L."/>
        </authorList>
    </citation>
    <scope>NUCLEOTIDE SEQUENCE [LARGE SCALE GENOMIC DNA]</scope>
    <source>
        <strain evidence="5">KCTC 42131</strain>
    </source>
</reference>
<dbReference type="EMBL" id="MASR01000001">
    <property type="protein sequence ID" value="OFE11741.1"/>
    <property type="molecule type" value="Genomic_DNA"/>
</dbReference>
<dbReference type="OrthoDB" id="9767863at2"/>
<feature type="transmembrane region" description="Helical" evidence="1">
    <location>
        <begin position="147"/>
        <end position="163"/>
    </location>
</feature>
<comment type="caution">
    <text evidence="4">The sequence shown here is derived from an EMBL/GenBank/DDBJ whole genome shotgun (WGS) entry which is preliminary data.</text>
</comment>
<keyword evidence="5" id="KW-1185">Reference proteome</keyword>
<dbReference type="PANTHER" id="PTHR23028:SF53">
    <property type="entry name" value="ACYL_TRANSF_3 DOMAIN-CONTAINING PROTEIN"/>
    <property type="match status" value="1"/>
</dbReference>
<feature type="transmembrane region" description="Helical" evidence="1">
    <location>
        <begin position="37"/>
        <end position="57"/>
    </location>
</feature>
<evidence type="ECO:0000313" key="4">
    <source>
        <dbReference type="EMBL" id="OFE11741.1"/>
    </source>
</evidence>
<dbReference type="GO" id="GO:0016020">
    <property type="term" value="C:membrane"/>
    <property type="evidence" value="ECO:0007669"/>
    <property type="project" value="TreeGrafter"/>
</dbReference>
<evidence type="ECO:0000259" key="2">
    <source>
        <dbReference type="Pfam" id="PF01757"/>
    </source>
</evidence>
<keyword evidence="1" id="KW-0472">Membrane</keyword>
<name>A0A1E8CH32_9GAMM</name>
<dbReference type="AlphaFoldDB" id="A0A1E8CH32"/>